<dbReference type="InterPro" id="IPR012902">
    <property type="entry name" value="N_methyl_site"/>
</dbReference>
<dbReference type="AlphaFoldDB" id="A6DJ35"/>
<comment type="caution">
    <text evidence="3">The sequence shown here is derived from an EMBL/GenBank/DDBJ whole genome shotgun (WGS) entry which is preliminary data.</text>
</comment>
<dbReference type="PANTHER" id="PTHR30093">
    <property type="entry name" value="GENERAL SECRETION PATHWAY PROTEIN G"/>
    <property type="match status" value="1"/>
</dbReference>
<dbReference type="EMBL" id="ABCK01000005">
    <property type="protein sequence ID" value="EDM28471.1"/>
    <property type="molecule type" value="Genomic_DNA"/>
</dbReference>
<keyword evidence="2" id="KW-1133">Transmembrane helix</keyword>
<evidence type="ECO:0000313" key="4">
    <source>
        <dbReference type="Proteomes" id="UP000004947"/>
    </source>
</evidence>
<evidence type="ECO:0000256" key="2">
    <source>
        <dbReference type="SAM" id="Phobius"/>
    </source>
</evidence>
<gene>
    <name evidence="3" type="ORF">LNTAR_11161</name>
</gene>
<protein>
    <submittedName>
        <fullName evidence="3">Uncharacterized protein</fullName>
    </submittedName>
</protein>
<dbReference type="STRING" id="313628.LNTAR_11161"/>
<dbReference type="GO" id="GO:0015627">
    <property type="term" value="C:type II protein secretion system complex"/>
    <property type="evidence" value="ECO:0007669"/>
    <property type="project" value="InterPro"/>
</dbReference>
<accession>A6DJ35</accession>
<dbReference type="Proteomes" id="UP000004947">
    <property type="component" value="Unassembled WGS sequence"/>
</dbReference>
<keyword evidence="4" id="KW-1185">Reference proteome</keyword>
<dbReference type="NCBIfam" id="TIGR02532">
    <property type="entry name" value="IV_pilin_GFxxxE"/>
    <property type="match status" value="1"/>
</dbReference>
<keyword evidence="2" id="KW-0812">Transmembrane</keyword>
<reference evidence="3 4" key="1">
    <citation type="journal article" date="2010" name="J. Bacteriol.">
        <title>Genome sequence of Lentisphaera araneosa HTCC2155T, the type species of the order Lentisphaerales in the phylum Lentisphaerae.</title>
        <authorList>
            <person name="Thrash J.C."/>
            <person name="Cho J.C."/>
            <person name="Vergin K.L."/>
            <person name="Morris R.M."/>
            <person name="Giovannoni S.J."/>
        </authorList>
    </citation>
    <scope>NUCLEOTIDE SEQUENCE [LARGE SCALE GENOMIC DNA]</scope>
    <source>
        <strain evidence="3 4">HTCC2155</strain>
    </source>
</reference>
<dbReference type="Gene3D" id="3.30.700.10">
    <property type="entry name" value="Glycoprotein, Type 4 Pilin"/>
    <property type="match status" value="1"/>
</dbReference>
<evidence type="ECO:0000313" key="3">
    <source>
        <dbReference type="EMBL" id="EDM28471.1"/>
    </source>
</evidence>
<proteinExistence type="predicted"/>
<dbReference type="RefSeq" id="WP_007277911.1">
    <property type="nucleotide sequence ID" value="NZ_ABCK01000005.1"/>
</dbReference>
<keyword evidence="2" id="KW-0472">Membrane</keyword>
<feature type="transmembrane region" description="Helical" evidence="2">
    <location>
        <begin position="6"/>
        <end position="27"/>
    </location>
</feature>
<dbReference type="InterPro" id="IPR045584">
    <property type="entry name" value="Pilin-like"/>
</dbReference>
<evidence type="ECO:0000256" key="1">
    <source>
        <dbReference type="ARBA" id="ARBA00022481"/>
    </source>
</evidence>
<dbReference type="eggNOG" id="COG2165">
    <property type="taxonomic scope" value="Bacteria"/>
</dbReference>
<dbReference type="SUPFAM" id="SSF54523">
    <property type="entry name" value="Pili subunits"/>
    <property type="match status" value="1"/>
</dbReference>
<dbReference type="PRINTS" id="PR00813">
    <property type="entry name" value="BCTERIALGSPG"/>
</dbReference>
<dbReference type="GO" id="GO:0015628">
    <property type="term" value="P:protein secretion by the type II secretion system"/>
    <property type="evidence" value="ECO:0007669"/>
    <property type="project" value="InterPro"/>
</dbReference>
<name>A6DJ35_9BACT</name>
<sequence>MKKFTLIELLVVIAIIGILASLLLPVLGKARKKSKVVVCLNNMKSLNTAIFLYTDDNDGYVPAAPNTSTSWDDLLIGYDGQNREITNEYSFDVDDYGNSLKLYHCPENKYANSANAAGRELIKRSYGLTSGIDKSQLPGGGGRNNLGLSRGGWWTENAFGNSEAAQWSMSLSAINDSATSIMMTEVNTDRQDEEGLLAPLGSHPDAVLSSTQVAEDVTYNPTKHVKPFSQNYLFVDGHVSLMYLQSLAGGIAVDMFETSDASGTYFDCQD</sequence>
<organism evidence="3 4">
    <name type="scientific">Lentisphaera araneosa HTCC2155</name>
    <dbReference type="NCBI Taxonomy" id="313628"/>
    <lineage>
        <taxon>Bacteria</taxon>
        <taxon>Pseudomonadati</taxon>
        <taxon>Lentisphaerota</taxon>
        <taxon>Lentisphaeria</taxon>
        <taxon>Lentisphaerales</taxon>
        <taxon>Lentisphaeraceae</taxon>
        <taxon>Lentisphaera</taxon>
    </lineage>
</organism>
<keyword evidence="1" id="KW-0488">Methylation</keyword>
<dbReference type="InterPro" id="IPR000983">
    <property type="entry name" value="Bac_GSPG_pilin"/>
</dbReference>